<feature type="domain" description="TonB C-terminal" evidence="6">
    <location>
        <begin position="121"/>
        <end position="204"/>
    </location>
</feature>
<evidence type="ECO:0000313" key="8">
    <source>
        <dbReference type="Proteomes" id="UP001595705"/>
    </source>
</evidence>
<evidence type="ECO:0000256" key="2">
    <source>
        <dbReference type="ARBA" id="ARBA00022692"/>
    </source>
</evidence>
<dbReference type="NCBIfam" id="TIGR01352">
    <property type="entry name" value="tonB_Cterm"/>
    <property type="match status" value="1"/>
</dbReference>
<evidence type="ECO:0000256" key="4">
    <source>
        <dbReference type="ARBA" id="ARBA00023136"/>
    </source>
</evidence>
<comment type="caution">
    <text evidence="7">The sequence shown here is derived from an EMBL/GenBank/DDBJ whole genome shotgun (WGS) entry which is preliminary data.</text>
</comment>
<keyword evidence="3" id="KW-1133">Transmembrane helix</keyword>
<dbReference type="Gene3D" id="3.30.1150.10">
    <property type="match status" value="2"/>
</dbReference>
<feature type="chain" id="PRO_5047263785" evidence="5">
    <location>
        <begin position="21"/>
        <end position="249"/>
    </location>
</feature>
<keyword evidence="2" id="KW-0812">Transmembrane</keyword>
<evidence type="ECO:0000256" key="1">
    <source>
        <dbReference type="ARBA" id="ARBA00004167"/>
    </source>
</evidence>
<dbReference type="InterPro" id="IPR006260">
    <property type="entry name" value="TonB/TolA_C"/>
</dbReference>
<evidence type="ECO:0000313" key="7">
    <source>
        <dbReference type="EMBL" id="MFC3716584.1"/>
    </source>
</evidence>
<protein>
    <submittedName>
        <fullName evidence="7">Energy transducer TonB</fullName>
    </submittedName>
</protein>
<sequence length="249" mass="26794">MRIMRLVVIALVAMCGIATAGSRQPETIDVWLRAGVQIDEAGHVQDLQWEEQSKVHAIIAERLAPVVRSWEFEPATADGQPASTQTGLLIHILVDELADGSLAMRLADAKTGPSARSLVLPAYPMDAVRLGIEATVTVTVEVNADGSPVIVETTYEISDKSRSARYGKVFLASATEAVKHWKFRPELVAGHVVPGSTVRIPIEYCLGVSSSDCNRKRENAAAERKLPAGLYQGDASAVVLKTDIRGQAI</sequence>
<dbReference type="Pfam" id="PF03544">
    <property type="entry name" value="TonB_C"/>
    <property type="match status" value="1"/>
</dbReference>
<reference evidence="8" key="1">
    <citation type="journal article" date="2019" name="Int. J. Syst. Evol. Microbiol.">
        <title>The Global Catalogue of Microorganisms (GCM) 10K type strain sequencing project: providing services to taxonomists for standard genome sequencing and annotation.</title>
        <authorList>
            <consortium name="The Broad Institute Genomics Platform"/>
            <consortium name="The Broad Institute Genome Sequencing Center for Infectious Disease"/>
            <person name="Wu L."/>
            <person name="Ma J."/>
        </authorList>
    </citation>
    <scope>NUCLEOTIDE SEQUENCE [LARGE SCALE GENOMIC DNA]</scope>
    <source>
        <strain evidence="8">KCTC 42441</strain>
    </source>
</reference>
<dbReference type="EMBL" id="JBHRYA010000007">
    <property type="protein sequence ID" value="MFC3716584.1"/>
    <property type="molecule type" value="Genomic_DNA"/>
</dbReference>
<evidence type="ECO:0000259" key="6">
    <source>
        <dbReference type="Pfam" id="PF03544"/>
    </source>
</evidence>
<dbReference type="Proteomes" id="UP001595705">
    <property type="component" value="Unassembled WGS sequence"/>
</dbReference>
<evidence type="ECO:0000256" key="3">
    <source>
        <dbReference type="ARBA" id="ARBA00022989"/>
    </source>
</evidence>
<keyword evidence="5" id="KW-0732">Signal</keyword>
<proteinExistence type="predicted"/>
<dbReference type="SUPFAM" id="SSF74653">
    <property type="entry name" value="TolA/TonB C-terminal domain"/>
    <property type="match status" value="1"/>
</dbReference>
<dbReference type="InterPro" id="IPR037682">
    <property type="entry name" value="TonB_C"/>
</dbReference>
<organism evidence="7 8">
    <name type="scientific">Luteimonas soli</name>
    <dbReference type="NCBI Taxonomy" id="1648966"/>
    <lineage>
        <taxon>Bacteria</taxon>
        <taxon>Pseudomonadati</taxon>
        <taxon>Pseudomonadota</taxon>
        <taxon>Gammaproteobacteria</taxon>
        <taxon>Lysobacterales</taxon>
        <taxon>Lysobacteraceae</taxon>
        <taxon>Luteimonas</taxon>
    </lineage>
</organism>
<feature type="signal peptide" evidence="5">
    <location>
        <begin position="1"/>
        <end position="20"/>
    </location>
</feature>
<dbReference type="RefSeq" id="WP_386743848.1">
    <property type="nucleotide sequence ID" value="NZ_JBHRYA010000007.1"/>
</dbReference>
<keyword evidence="8" id="KW-1185">Reference proteome</keyword>
<evidence type="ECO:0000256" key="5">
    <source>
        <dbReference type="SAM" id="SignalP"/>
    </source>
</evidence>
<gene>
    <name evidence="7" type="ORF">ACFONC_10500</name>
</gene>
<name>A0ABV7XKL3_9GAMM</name>
<accession>A0ABV7XKL3</accession>
<comment type="subcellular location">
    <subcellularLocation>
        <location evidence="1">Membrane</location>
        <topology evidence="1">Single-pass membrane protein</topology>
    </subcellularLocation>
</comment>
<keyword evidence="4" id="KW-0472">Membrane</keyword>